<accession>A0ABW5YZ71</accession>
<organism evidence="3 4">
    <name type="scientific">Sphingobacterium anhuiense</name>
    <dbReference type="NCBI Taxonomy" id="493780"/>
    <lineage>
        <taxon>Bacteria</taxon>
        <taxon>Pseudomonadati</taxon>
        <taxon>Bacteroidota</taxon>
        <taxon>Sphingobacteriia</taxon>
        <taxon>Sphingobacteriales</taxon>
        <taxon>Sphingobacteriaceae</taxon>
        <taxon>Sphingobacterium</taxon>
    </lineage>
</organism>
<dbReference type="PROSITE" id="PS51257">
    <property type="entry name" value="PROKAR_LIPOPROTEIN"/>
    <property type="match status" value="1"/>
</dbReference>
<evidence type="ECO:0000256" key="1">
    <source>
        <dbReference type="SAM" id="MobiDB-lite"/>
    </source>
</evidence>
<evidence type="ECO:0008006" key="5">
    <source>
        <dbReference type="Google" id="ProtNLM"/>
    </source>
</evidence>
<dbReference type="RefSeq" id="WP_380922500.1">
    <property type="nucleotide sequence ID" value="NZ_JBHUPE010000007.1"/>
</dbReference>
<protein>
    <recommendedName>
        <fullName evidence="5">Fimbrillin-like</fullName>
    </recommendedName>
</protein>
<reference evidence="4" key="1">
    <citation type="journal article" date="2019" name="Int. J. Syst. Evol. Microbiol.">
        <title>The Global Catalogue of Microorganisms (GCM) 10K type strain sequencing project: providing services to taxonomists for standard genome sequencing and annotation.</title>
        <authorList>
            <consortium name="The Broad Institute Genomics Platform"/>
            <consortium name="The Broad Institute Genome Sequencing Center for Infectious Disease"/>
            <person name="Wu L."/>
            <person name="Ma J."/>
        </authorList>
    </citation>
    <scope>NUCLEOTIDE SEQUENCE [LARGE SCALE GENOMIC DNA]</scope>
    <source>
        <strain evidence="4">KCTC 22209</strain>
    </source>
</reference>
<feature type="region of interest" description="Disordered" evidence="1">
    <location>
        <begin position="54"/>
        <end position="77"/>
    </location>
</feature>
<gene>
    <name evidence="3" type="ORF">ACFS6I_17480</name>
</gene>
<dbReference type="EMBL" id="JBHUPE010000007">
    <property type="protein sequence ID" value="MFD2905724.1"/>
    <property type="molecule type" value="Genomic_DNA"/>
</dbReference>
<comment type="caution">
    <text evidence="3">The sequence shown here is derived from an EMBL/GenBank/DDBJ whole genome shotgun (WGS) entry which is preliminary data.</text>
</comment>
<evidence type="ECO:0000313" key="3">
    <source>
        <dbReference type="EMBL" id="MFD2905724.1"/>
    </source>
</evidence>
<feature type="signal peptide" evidence="2">
    <location>
        <begin position="1"/>
        <end position="23"/>
    </location>
</feature>
<feature type="compositionally biased region" description="Low complexity" evidence="1">
    <location>
        <begin position="55"/>
        <end position="71"/>
    </location>
</feature>
<keyword evidence="4" id="KW-1185">Reference proteome</keyword>
<evidence type="ECO:0000256" key="2">
    <source>
        <dbReference type="SAM" id="SignalP"/>
    </source>
</evidence>
<proteinExistence type="predicted"/>
<keyword evidence="2" id="KW-0732">Signal</keyword>
<dbReference type="Proteomes" id="UP001597509">
    <property type="component" value="Unassembled WGS sequence"/>
</dbReference>
<sequence length="594" mass="63041">MKKTNNLASKFALAAFFALGALAVTSCNKDNNESGQELPAGNSQIIVRIAGISDGENNTSKGSKSSTSNHKTSSEKSIELVSGNGFDAVVAVDNQVPSTSKTPSLRAANGTSVSSNMAAGTNYRLFLYKKEGATYTYDNSYEFTVGQETPIQVKKGVSYKWVALSYNNKEVVADRGADDQLLLPENKDVLFASSTADLTIGDNTSPINITFNRLFSRIGIELNTKGMFGPMNSATVTVTGHSTKTATVDLTTGALVLAQAAHTPEISFASFINTSEGDASQKIAYYYTADETPQAIKVVVKDLNIKLDNGTNRVFTTSTLSQTQAISPERGKNHRLLLGLTESALTRDGVQWSRSNLYYKAGDATPYRFNPTNDFNTIADPRAYFSFKGHLPMTLASNDPKKQKDPCALVYPAGLWKTPTAAQVGAVTSRAGLLGDLLGGVLDLVLPSKTPGTSENNKALEYAGATGANPAYGDAQNTLRFNYNGSQTKVSVLSDLVSLNLGNTQGKHAAFWSSSELIDLSLLGTGVGAQSFIGYKASGLLGSATIASTGAGLLNINLLGLDVISSELMNVRCVRDESWNIASLLPGYNPEPAL</sequence>
<feature type="chain" id="PRO_5046794507" description="Fimbrillin-like" evidence="2">
    <location>
        <begin position="24"/>
        <end position="594"/>
    </location>
</feature>
<evidence type="ECO:0000313" key="4">
    <source>
        <dbReference type="Proteomes" id="UP001597509"/>
    </source>
</evidence>
<name>A0ABW5YZ71_9SPHI</name>